<keyword evidence="2" id="KW-0614">Plasmid</keyword>
<protein>
    <recommendedName>
        <fullName evidence="4">Methyl-accepting chemotaxis protein</fullName>
    </recommendedName>
</protein>
<dbReference type="KEGG" id="mhz:Metho_2485"/>
<evidence type="ECO:0008006" key="4">
    <source>
        <dbReference type="Google" id="ProtNLM"/>
    </source>
</evidence>
<keyword evidence="1" id="KW-1133">Transmembrane helix</keyword>
<keyword evidence="1" id="KW-0812">Transmembrane</keyword>
<dbReference type="Proteomes" id="UP000010866">
    <property type="component" value="Plasmid pMETHO01"/>
</dbReference>
<keyword evidence="3" id="KW-1185">Reference proteome</keyword>
<evidence type="ECO:0000256" key="1">
    <source>
        <dbReference type="SAM" id="Phobius"/>
    </source>
</evidence>
<geneLocation type="plasmid" evidence="2 3">
    <name>pMETHO01</name>
</geneLocation>
<evidence type="ECO:0000313" key="2">
    <source>
        <dbReference type="EMBL" id="AGB50625.1"/>
    </source>
</evidence>
<dbReference type="EMBL" id="CP003363">
    <property type="protein sequence ID" value="AGB50625.1"/>
    <property type="molecule type" value="Genomic_DNA"/>
</dbReference>
<dbReference type="HOGENOM" id="CLU_2285042_0_0_2"/>
<dbReference type="AlphaFoldDB" id="L0L0Z6"/>
<keyword evidence="1" id="KW-0472">Membrane</keyword>
<feature type="transmembrane region" description="Helical" evidence="1">
    <location>
        <begin position="14"/>
        <end position="35"/>
    </location>
</feature>
<dbReference type="RefSeq" id="WP_015313757.1">
    <property type="nucleotide sequence ID" value="NC_019972.1"/>
</dbReference>
<name>L0L0Z6_METHD</name>
<proteinExistence type="predicted"/>
<organism evidence="2 3">
    <name type="scientific">Methanomethylovorans hollandica (strain DSM 15978 / NBRC 107637 / DMS1)</name>
    <dbReference type="NCBI Taxonomy" id="867904"/>
    <lineage>
        <taxon>Archaea</taxon>
        <taxon>Methanobacteriati</taxon>
        <taxon>Methanobacteriota</taxon>
        <taxon>Stenosarchaea group</taxon>
        <taxon>Methanomicrobia</taxon>
        <taxon>Methanosarcinales</taxon>
        <taxon>Methanosarcinaceae</taxon>
        <taxon>Methanomethylovorans</taxon>
    </lineage>
</organism>
<gene>
    <name evidence="2" type="ordered locus">Metho_2485</name>
</gene>
<sequence>MTSPFDVLMKSPRLQITFVSIVIFVLIAGTILSLIGTTSTTVHTGLSETATTTANQADEATNQLIADYNVNKYLVEPEDVPEPAYWEDMREIEEYYTPHAW</sequence>
<evidence type="ECO:0000313" key="3">
    <source>
        <dbReference type="Proteomes" id="UP000010866"/>
    </source>
</evidence>
<accession>L0L0Z6</accession>
<dbReference type="GeneID" id="14401447"/>
<reference evidence="3" key="1">
    <citation type="submission" date="2012-02" db="EMBL/GenBank/DDBJ databases">
        <title>Complete sequence of plasmid of Methanomethylovorans hollandica DSM 15978.</title>
        <authorList>
            <person name="Lucas S."/>
            <person name="Copeland A."/>
            <person name="Lapidus A."/>
            <person name="Glavina del Rio T."/>
            <person name="Dalin E."/>
            <person name="Tice H."/>
            <person name="Bruce D."/>
            <person name="Goodwin L."/>
            <person name="Pitluck S."/>
            <person name="Peters L."/>
            <person name="Mikhailova N."/>
            <person name="Held B."/>
            <person name="Kyrpides N."/>
            <person name="Mavromatis K."/>
            <person name="Ivanova N."/>
            <person name="Brettin T."/>
            <person name="Detter J.C."/>
            <person name="Han C."/>
            <person name="Larimer F."/>
            <person name="Land M."/>
            <person name="Hauser L."/>
            <person name="Markowitz V."/>
            <person name="Cheng J.-F."/>
            <person name="Hugenholtz P."/>
            <person name="Woyke T."/>
            <person name="Wu D."/>
            <person name="Spring S."/>
            <person name="Schroeder M."/>
            <person name="Brambilla E."/>
            <person name="Klenk H.-P."/>
            <person name="Eisen J.A."/>
        </authorList>
    </citation>
    <scope>NUCLEOTIDE SEQUENCE [LARGE SCALE GENOMIC DNA]</scope>
    <source>
        <strain evidence="3">DSM 15978 / NBRC 107637 / DMS1</strain>
        <plasmid evidence="3">Plasmid pMETHO01</plasmid>
    </source>
</reference>